<dbReference type="EMBL" id="VCGU01000009">
    <property type="protein sequence ID" value="TRY70550.1"/>
    <property type="molecule type" value="Genomic_DNA"/>
</dbReference>
<feature type="binding site" evidence="10">
    <location>
        <position position="296"/>
    </location>
    <ligand>
        <name>Mg(2+)</name>
        <dbReference type="ChEBI" id="CHEBI:18420"/>
        <label>1</label>
    </ligand>
</feature>
<dbReference type="InterPro" id="IPR036691">
    <property type="entry name" value="Endo/exonu/phosph_ase_sf"/>
</dbReference>
<gene>
    <name evidence="15" type="ORF">TCAL_11626</name>
</gene>
<comment type="catalytic activity">
    <reaction evidence="1">
        <text>Exonucleolytic cleavage in the 3'- to 5'-direction to yield nucleoside 5'-phosphates.</text>
        <dbReference type="EC" id="3.1.11.2"/>
    </reaction>
</comment>
<dbReference type="CDD" id="cd09088">
    <property type="entry name" value="Ape2-like_AP-endo"/>
    <property type="match status" value="1"/>
</dbReference>
<comment type="caution">
    <text evidence="15">The sequence shown here is derived from an EMBL/GenBank/DDBJ whole genome shotgun (WGS) entry which is preliminary data.</text>
</comment>
<keyword evidence="13" id="KW-0227">DNA damage</keyword>
<evidence type="ECO:0000256" key="13">
    <source>
        <dbReference type="RuleBase" id="RU362131"/>
    </source>
</evidence>
<evidence type="ECO:0000256" key="9">
    <source>
        <dbReference type="PIRSR" id="PIRSR604808-1"/>
    </source>
</evidence>
<keyword evidence="6" id="KW-0862">Zinc</keyword>
<organism evidence="15 16">
    <name type="scientific">Tigriopus californicus</name>
    <name type="common">Marine copepod</name>
    <dbReference type="NCBI Taxonomy" id="6832"/>
    <lineage>
        <taxon>Eukaryota</taxon>
        <taxon>Metazoa</taxon>
        <taxon>Ecdysozoa</taxon>
        <taxon>Arthropoda</taxon>
        <taxon>Crustacea</taxon>
        <taxon>Multicrustacea</taxon>
        <taxon>Hexanauplia</taxon>
        <taxon>Copepoda</taxon>
        <taxon>Harpacticoida</taxon>
        <taxon>Harpacticidae</taxon>
        <taxon>Tigriopus</taxon>
    </lineage>
</organism>
<dbReference type="GO" id="GO:0008270">
    <property type="term" value="F:zinc ion binding"/>
    <property type="evidence" value="ECO:0007669"/>
    <property type="project" value="UniProtKB-KW"/>
</dbReference>
<evidence type="ECO:0000256" key="7">
    <source>
        <dbReference type="ARBA" id="ARBA00022842"/>
    </source>
</evidence>
<dbReference type="Pfam" id="PF06839">
    <property type="entry name" value="Zn_ribbon_GRF"/>
    <property type="match status" value="1"/>
</dbReference>
<dbReference type="Pfam" id="PF03372">
    <property type="entry name" value="Exo_endo_phos"/>
    <property type="match status" value="1"/>
</dbReference>
<dbReference type="InterPro" id="IPR004808">
    <property type="entry name" value="AP_endonuc_1"/>
</dbReference>
<feature type="active site" description="Proton donor/acceptor" evidence="9">
    <location>
        <position position="173"/>
    </location>
</feature>
<keyword evidence="5" id="KW-0378">Hydrolase</keyword>
<evidence type="ECO:0000256" key="2">
    <source>
        <dbReference type="ARBA" id="ARBA00007092"/>
    </source>
</evidence>
<evidence type="ECO:0000256" key="11">
    <source>
        <dbReference type="PIRSR" id="PIRSR604808-3"/>
    </source>
</evidence>
<evidence type="ECO:0000259" key="14">
    <source>
        <dbReference type="PROSITE" id="PS51999"/>
    </source>
</evidence>
<evidence type="ECO:0000256" key="6">
    <source>
        <dbReference type="ARBA" id="ARBA00022833"/>
    </source>
</evidence>
<reference evidence="15 16" key="1">
    <citation type="journal article" date="2018" name="Nat. Ecol. Evol.">
        <title>Genomic signatures of mitonuclear coevolution across populations of Tigriopus californicus.</title>
        <authorList>
            <person name="Barreto F.S."/>
            <person name="Watson E.T."/>
            <person name="Lima T.G."/>
            <person name="Willett C.S."/>
            <person name="Edmands S."/>
            <person name="Li W."/>
            <person name="Burton R.S."/>
        </authorList>
    </citation>
    <scope>NUCLEOTIDE SEQUENCE [LARGE SCALE GENOMIC DNA]</scope>
    <source>
        <strain evidence="15 16">San Diego</strain>
    </source>
</reference>
<dbReference type="InterPro" id="IPR010666">
    <property type="entry name" value="Znf_GRF"/>
</dbReference>
<comment type="similarity">
    <text evidence="2 13">Belongs to the DNA repair enzymes AP/ExoA family.</text>
</comment>
<evidence type="ECO:0000313" key="15">
    <source>
        <dbReference type="EMBL" id="TRY70550.1"/>
    </source>
</evidence>
<dbReference type="GO" id="GO:0005634">
    <property type="term" value="C:nucleus"/>
    <property type="evidence" value="ECO:0007669"/>
    <property type="project" value="TreeGrafter"/>
</dbReference>
<keyword evidence="3 10" id="KW-0479">Metal-binding</keyword>
<dbReference type="PROSITE" id="PS51435">
    <property type="entry name" value="AP_NUCLEASE_F1_4"/>
    <property type="match status" value="1"/>
</dbReference>
<dbReference type="OMA" id="SFWICPR"/>
<dbReference type="GO" id="GO:0006284">
    <property type="term" value="P:base-excision repair"/>
    <property type="evidence" value="ECO:0007669"/>
    <property type="project" value="TreeGrafter"/>
</dbReference>
<dbReference type="Proteomes" id="UP000318571">
    <property type="component" value="Chromosome 9"/>
</dbReference>
<feature type="active site" description="Proton acceptor" evidence="9">
    <location>
        <position position="297"/>
    </location>
</feature>
<feature type="domain" description="GRF-type" evidence="14">
    <location>
        <begin position="411"/>
        <end position="458"/>
    </location>
</feature>
<dbReference type="PANTHER" id="PTHR22748:SF4">
    <property type="entry name" value="DNA-(APURINIC OR APYRIMIDINIC SITE) ENDONUCLEASE 2"/>
    <property type="match status" value="1"/>
</dbReference>
<dbReference type="SUPFAM" id="SSF56219">
    <property type="entry name" value="DNase I-like"/>
    <property type="match status" value="1"/>
</dbReference>
<keyword evidence="4 12" id="KW-0863">Zinc-finger</keyword>
<sequence length="458" mass="52241">MKILTWNVNGLRSLKGDLAVMLDDLSADIVCFQETKITRDMLEEPLALVQGWSSYFAFSRKRTGYSGVATFCRTHVTPIDAQEGLTYPSADLPDLATEFSSAELKDLEAEGRAVVTVHQLHDDRTLALFNLYCPRADPERADRLAFKYNFYKLVELRAHHHLRQGHHVLIVGDVNTSHRSLDHCDPYEEFEMHPGRQWLDHLLFPPNPKTRNTPVQVSEDEEQPWACLNVQLEPHQFVDTFRHFHPERANAFTCWNTKMNCRSTNYGTRIDYILADRGLIPHLGQCDIHPEIEGSDHCPVKCELNVTVNFPEFAGQQQKLSQFLQVRSKRSIGVDEPAVPPKKVKVEKPTQKTLHSFFQKTVKETKIVLETHPSSSPEPVVQVQEWVEQRTSSSALAWKALFKGPPPAPQCKGHNEKAILRTVKKKGPNAGRQFWCCGRGEGKADDPQARCDFFKWVK</sequence>
<comment type="cofactor">
    <cofactor evidence="10 13">
        <name>Mg(2+)</name>
        <dbReference type="ChEBI" id="CHEBI:18420"/>
    </cofactor>
    <cofactor evidence="10 13">
        <name>Mn(2+)</name>
        <dbReference type="ChEBI" id="CHEBI:29035"/>
    </cofactor>
    <text evidence="10 13">Probably binds two magnesium or manganese ions per subunit.</text>
</comment>
<keyword evidence="7 10" id="KW-0460">Magnesium</keyword>
<dbReference type="InterPro" id="IPR005135">
    <property type="entry name" value="Endo/exonuclease/phosphatase"/>
</dbReference>
<feature type="site" description="Important for catalytic activity" evidence="11">
    <location>
        <position position="271"/>
    </location>
</feature>
<accession>A0A553NYP5</accession>
<evidence type="ECO:0000256" key="5">
    <source>
        <dbReference type="ARBA" id="ARBA00022801"/>
    </source>
</evidence>
<feature type="site" description="Interaction with DNA substrate" evidence="11">
    <location>
        <position position="297"/>
    </location>
</feature>
<dbReference type="STRING" id="6832.A0A553NYP5"/>
<evidence type="ECO:0000256" key="4">
    <source>
        <dbReference type="ARBA" id="ARBA00022771"/>
    </source>
</evidence>
<evidence type="ECO:0000313" key="16">
    <source>
        <dbReference type="Proteomes" id="UP000318571"/>
    </source>
</evidence>
<evidence type="ECO:0000256" key="12">
    <source>
        <dbReference type="PROSITE-ProRule" id="PRU01343"/>
    </source>
</evidence>
<dbReference type="PANTHER" id="PTHR22748">
    <property type="entry name" value="AP ENDONUCLEASE"/>
    <property type="match status" value="1"/>
</dbReference>
<dbReference type="GO" id="GO:0008311">
    <property type="term" value="F:double-stranded DNA 3'-5' DNA exonuclease activity"/>
    <property type="evidence" value="ECO:0007669"/>
    <property type="project" value="UniProtKB-EC"/>
</dbReference>
<protein>
    <recommendedName>
        <fullName evidence="13">DNA-(apurinic or apyrimidinic site) endonuclease</fullName>
        <ecNumber evidence="13">3.1.-.-</ecNumber>
    </recommendedName>
</protein>
<evidence type="ECO:0000256" key="8">
    <source>
        <dbReference type="ARBA" id="ARBA00023242"/>
    </source>
</evidence>
<dbReference type="EC" id="3.1.-.-" evidence="13"/>
<keyword evidence="10" id="KW-0464">Manganese</keyword>
<feature type="active site" evidence="9">
    <location>
        <position position="132"/>
    </location>
</feature>
<dbReference type="NCBIfam" id="TIGR00633">
    <property type="entry name" value="xth"/>
    <property type="match status" value="1"/>
</dbReference>
<dbReference type="GO" id="GO:0008081">
    <property type="term" value="F:phosphoric diester hydrolase activity"/>
    <property type="evidence" value="ECO:0007669"/>
    <property type="project" value="TreeGrafter"/>
</dbReference>
<dbReference type="GO" id="GO:0003906">
    <property type="term" value="F:DNA-(apurinic or apyrimidinic site) endonuclease activity"/>
    <property type="evidence" value="ECO:0007669"/>
    <property type="project" value="TreeGrafter"/>
</dbReference>
<feature type="binding site" evidence="10">
    <location>
        <position position="297"/>
    </location>
    <ligand>
        <name>Mg(2+)</name>
        <dbReference type="ChEBI" id="CHEBI:18420"/>
        <label>1</label>
    </ligand>
</feature>
<keyword evidence="16" id="KW-1185">Reference proteome</keyword>
<evidence type="ECO:0000256" key="1">
    <source>
        <dbReference type="ARBA" id="ARBA00000493"/>
    </source>
</evidence>
<evidence type="ECO:0000256" key="10">
    <source>
        <dbReference type="PIRSR" id="PIRSR604808-2"/>
    </source>
</evidence>
<proteinExistence type="inferred from homology"/>
<dbReference type="AlphaFoldDB" id="A0A553NYP5"/>
<name>A0A553NYP5_TIGCA</name>
<dbReference type="PROSITE" id="PS51999">
    <property type="entry name" value="ZF_GRF"/>
    <property type="match status" value="1"/>
</dbReference>
<feature type="binding site" evidence="10">
    <location>
        <position position="7"/>
    </location>
    <ligand>
        <name>Mg(2+)</name>
        <dbReference type="ChEBI" id="CHEBI:18420"/>
        <label>1</label>
    </ligand>
</feature>
<dbReference type="Gene3D" id="3.60.10.10">
    <property type="entry name" value="Endonuclease/exonuclease/phosphatase"/>
    <property type="match status" value="1"/>
</dbReference>
<feature type="binding site" evidence="10">
    <location>
        <position position="173"/>
    </location>
    <ligand>
        <name>Mg(2+)</name>
        <dbReference type="ChEBI" id="CHEBI:18420"/>
        <label>1</label>
    </ligand>
</feature>
<feature type="site" description="Transition state stabilizer" evidence="11">
    <location>
        <position position="175"/>
    </location>
</feature>
<keyword evidence="13" id="KW-0234">DNA repair</keyword>
<feature type="binding site" evidence="10">
    <location>
        <position position="175"/>
    </location>
    <ligand>
        <name>Mg(2+)</name>
        <dbReference type="ChEBI" id="CHEBI:18420"/>
        <label>1</label>
    </ligand>
</feature>
<keyword evidence="8" id="KW-0539">Nucleus</keyword>
<evidence type="ECO:0000256" key="3">
    <source>
        <dbReference type="ARBA" id="ARBA00022723"/>
    </source>
</evidence>
<feature type="binding site" evidence="10">
    <location>
        <position position="34"/>
    </location>
    <ligand>
        <name>Mg(2+)</name>
        <dbReference type="ChEBI" id="CHEBI:18420"/>
        <label>1</label>
    </ligand>
</feature>